<evidence type="ECO:0000313" key="3">
    <source>
        <dbReference type="Proteomes" id="UP001165240"/>
    </source>
</evidence>
<dbReference type="InterPro" id="IPR041256">
    <property type="entry name" value="CdiI_4"/>
</dbReference>
<proteinExistence type="predicted"/>
<organism evidence="2 3">
    <name type="scientific">Priestia megaterium</name>
    <name type="common">Bacillus megaterium</name>
    <dbReference type="NCBI Taxonomy" id="1404"/>
    <lineage>
        <taxon>Bacteria</taxon>
        <taxon>Bacillati</taxon>
        <taxon>Bacillota</taxon>
        <taxon>Bacilli</taxon>
        <taxon>Bacillales</taxon>
        <taxon>Bacillaceae</taxon>
        <taxon>Priestia</taxon>
    </lineage>
</organism>
<evidence type="ECO:0000313" key="2">
    <source>
        <dbReference type="EMBL" id="GMG74290.1"/>
    </source>
</evidence>
<dbReference type="CDD" id="cd20688">
    <property type="entry name" value="CdiI_Ecoli_Nm-like"/>
    <property type="match status" value="1"/>
</dbReference>
<feature type="domain" description="CDI immunity protein" evidence="1">
    <location>
        <begin position="22"/>
        <end position="122"/>
    </location>
</feature>
<dbReference type="AlphaFoldDB" id="A0AAX6BKN6"/>
<protein>
    <recommendedName>
        <fullName evidence="1">CDI immunity protein domain-containing protein</fullName>
    </recommendedName>
</protein>
<evidence type="ECO:0000259" key="1">
    <source>
        <dbReference type="Pfam" id="PF18624"/>
    </source>
</evidence>
<dbReference type="Proteomes" id="UP001165240">
    <property type="component" value="Unassembled WGS sequence"/>
</dbReference>
<dbReference type="EMBL" id="BSYK01000001">
    <property type="protein sequence ID" value="GMG74290.1"/>
    <property type="molecule type" value="Genomic_DNA"/>
</dbReference>
<dbReference type="Pfam" id="PF18624">
    <property type="entry name" value="CdiI_4"/>
    <property type="match status" value="1"/>
</dbReference>
<accession>A0AAX6BKN6</accession>
<gene>
    <name evidence="2" type="ORF">ShirakiTB12_27580</name>
</gene>
<sequence>MSTVFDDKNKLIRMYEEQGLHKGSVIDVLGDFVMEYDFVRILEGFLEEYVERRDYMGVVYSDEFDRDDEEFFGENRVLFYYGVDEEIENIVDYEELCKYLQTACQFYIKKHPERTENVKELLFKIKDKYNIKG</sequence>
<reference evidence="2" key="1">
    <citation type="journal article" date="2024" name="Appl Microbiol">
        <title>Effect of kuratsuki Bacillus and Priestia on Taste of Sake.</title>
        <authorList>
            <person name="Kobayashi K."/>
            <person name="Nishida H."/>
        </authorList>
    </citation>
    <scope>NUCLEOTIDE SEQUENCE</scope>
    <source>
        <strain evidence="2">B-12</strain>
    </source>
</reference>
<comment type="caution">
    <text evidence="2">The sequence shown here is derived from an EMBL/GenBank/DDBJ whole genome shotgun (WGS) entry which is preliminary data.</text>
</comment>
<name>A0AAX6BKN6_PRIMG</name>
<dbReference type="RefSeq" id="WP_098999515.1">
    <property type="nucleotide sequence ID" value="NZ_BSYK01000001.1"/>
</dbReference>